<name>A0A4R5P4R2_9MYCO</name>
<keyword evidence="2" id="KW-0547">Nucleotide-binding</keyword>
<dbReference type="PANTHER" id="PTHR41313">
    <property type="entry name" value="ADENINE-SPECIFIC METHYLTRANSFERASE"/>
    <property type="match status" value="1"/>
</dbReference>
<dbReference type="SMART" id="SM00490">
    <property type="entry name" value="HELICc"/>
    <property type="match status" value="1"/>
</dbReference>
<evidence type="ECO:0000313" key="3">
    <source>
        <dbReference type="Proteomes" id="UP000295627"/>
    </source>
</evidence>
<accession>A0A4R5P4R2</accession>
<reference evidence="2 3" key="1">
    <citation type="journal article" date="2019" name="Sci. Rep.">
        <title>Extended insight into the Mycobacterium chelonae-abscessus complex through whole genome sequencing of Mycobacterium salmoniphilum outbreak and Mycobacterium salmoniphilum-like strains.</title>
        <authorList>
            <person name="Behra P.R.K."/>
            <person name="Das S."/>
            <person name="Pettersson B.M.F."/>
            <person name="Shirreff L."/>
            <person name="DuCote T."/>
            <person name="Jacobsson K.G."/>
            <person name="Ennis D.G."/>
            <person name="Kirsebom L.A."/>
        </authorList>
    </citation>
    <scope>NUCLEOTIDE SEQUENCE [LARGE SCALE GENOMIC DNA]</scope>
    <source>
        <strain evidence="2 3">DSM 45524</strain>
    </source>
</reference>
<protein>
    <submittedName>
        <fullName evidence="2">Helicase</fullName>
    </submittedName>
</protein>
<evidence type="ECO:0000313" key="2">
    <source>
        <dbReference type="EMBL" id="TDH18027.1"/>
    </source>
</evidence>
<keyword evidence="2" id="KW-0378">Hydrolase</keyword>
<dbReference type="EMBL" id="RXLR01000024">
    <property type="protein sequence ID" value="TDH18027.1"/>
    <property type="molecule type" value="Genomic_DNA"/>
</dbReference>
<dbReference type="SUPFAM" id="SSF52540">
    <property type="entry name" value="P-loop containing nucleoside triphosphate hydrolases"/>
    <property type="match status" value="2"/>
</dbReference>
<dbReference type="InterPro" id="IPR027417">
    <property type="entry name" value="P-loop_NTPase"/>
</dbReference>
<dbReference type="PROSITE" id="PS51194">
    <property type="entry name" value="HELICASE_CTER"/>
    <property type="match status" value="1"/>
</dbReference>
<keyword evidence="2" id="KW-0067">ATP-binding</keyword>
<dbReference type="Pfam" id="PF00271">
    <property type="entry name" value="Helicase_C"/>
    <property type="match status" value="1"/>
</dbReference>
<dbReference type="InterPro" id="IPR001650">
    <property type="entry name" value="Helicase_C-like"/>
</dbReference>
<gene>
    <name evidence="2" type="ORF">EJ571_25205</name>
</gene>
<dbReference type="PANTHER" id="PTHR41313:SF1">
    <property type="entry name" value="DNA METHYLASE ADENINE-SPECIFIC DOMAIN-CONTAINING PROTEIN"/>
    <property type="match status" value="1"/>
</dbReference>
<dbReference type="GO" id="GO:0004386">
    <property type="term" value="F:helicase activity"/>
    <property type="evidence" value="ECO:0007669"/>
    <property type="project" value="UniProtKB-KW"/>
</dbReference>
<keyword evidence="2" id="KW-0347">Helicase</keyword>
<comment type="caution">
    <text evidence="2">The sequence shown here is derived from an EMBL/GenBank/DDBJ whole genome shotgun (WGS) entry which is preliminary data.</text>
</comment>
<dbReference type="Gene3D" id="3.40.50.300">
    <property type="entry name" value="P-loop containing nucleotide triphosphate hydrolases"/>
    <property type="match status" value="2"/>
</dbReference>
<proteinExistence type="predicted"/>
<feature type="domain" description="Helicase C-terminal" evidence="1">
    <location>
        <begin position="963"/>
        <end position="1127"/>
    </location>
</feature>
<dbReference type="Proteomes" id="UP000295627">
    <property type="component" value="Unassembled WGS sequence"/>
</dbReference>
<organism evidence="2 3">
    <name type="scientific">Mycobacteroides franklinii</name>
    <dbReference type="NCBI Taxonomy" id="948102"/>
    <lineage>
        <taxon>Bacteria</taxon>
        <taxon>Bacillati</taxon>
        <taxon>Actinomycetota</taxon>
        <taxon>Actinomycetes</taxon>
        <taxon>Mycobacteriales</taxon>
        <taxon>Mycobacteriaceae</taxon>
        <taxon>Mycobacteroides</taxon>
    </lineage>
</organism>
<sequence length="1711" mass="189295">MDHKILLCQSRIQEIYISKLLISHYGSKTLLVEGVSGAELAVQLGEALTDIVDRARARGLALSARAQDLTLIDEAAFDPGLITEDDRRPEIPAYTLRYNELTKSIEYWDRTSWQPNKTPKARIEETRRLIELRDTADTLIRAQHDGRPQGEREQLRGHLNHLYDSYVAKYGLVNRFTWVYPKEPDQVAHDKKVAAAEARWRKATGTKDNPYRGPVPEELAEQWDLEGWEAPAPHKRRSHLDGGMRNDPGWTTIAALESFDEDTGKATKATIFSTDQIIARTDQLTADTPEEALAISLDRAKGVDMALIAQLLNVSDEDAHALIQGLVYPSLDDPDELVPAVGALSGNVREKYEAALVAAETNEIYRPYVSALREVIPADRTAAEITVRPGAAWVSPQIHAQFARETFGLDSITVEHVAGRWVVDLPKYQRDSALLTETWGLEREGADAASLFEDACNSRSAVFHDDKGELLAETTFAAQAKADKIVAEFARWVFADEERESTLVAEYNRRFNSYVAPTYDGSHLALPGLSDHFVPHYYQRNAVARIINEPTTLLDHVVGAGKSGSMFMAAMELRRLGLVRQPWLVVPGHILDQVAIEAKQWYPAANILLGAAATNPEGRRRLIAQSASSDWDLVIISQSAFTNISVDPTVREAHIEGQLDNLREQLETSESVRSKKMIERAIKRAKEKLDLLSEQTGKDVGLRFEDTGCDYLLVDEAHSFKNKHRICNIDELSCTTAAERAEDLSLKMSVLRRMRRDEARAAGVPEHKIVERVATFATGTPIANSLGELWVMQTYMRMALLEAAGVADLSDWGATFTATHSTIEVNATGTKLRSVTRVGKYTNLLELLALTNSYTDVVTRDQVPVPLPKLVGDRRQVISIKPSVETLDFIADLGWRADHLDPKAPDLDNILKIANDGRNVSLDPRLAGLAAPEITRAAVVADEIMRVHLEHADRQYRDPITGAPTERTGALQIVFCDRGTPSKNSRQFTIYQAIKDELVARGMPEEQVRFIHEARKPSEVTRLRNQCNRGEVSVLLGSTEKMGTGTNVQSRLAALHHVDVPWRPADLEQREGRIIRQGNQNDEVEILCYVTESSYDTVMWQTVEAKALFIDQMRRNTVRDTEIEDLSGGDIGAAAAETKAIATGDPRYIRQVQLDDEVRRLAAMERAHYDAARNRDNRVRYLQKQIPWYGDALEQLGPVAEQAAQMRALEQAPQVLVDEVRYKSSAEAAVAAVVELDRIYYVARDQSSTQFLPTRITIAGHRVLAARRFGDGTLHVILGVATANIGSGSKEIEHSKISAARYETEAGSPKSRGILRQLENIFTALPEHAHGIRATHERCKQDLEDLLSNPPGAFEFADELAEKQTELSALTLDLKLTAESAEAKAKAAAAEERLAARGRKPGWTLLLNPSPALVIKSGYESAADMRAAVRKMEHQAAREYEMTHRGDSAEVVASEKHDESTRVGMEYGLLADASARPTRTPRRNLQRLELSDKQGAVAAVLARSPYSLNVLTGASADTRAVLGALAGAARTGAEPVAVVCADGAALASAIDSGLTESGFVAGKLPAALHGAWVLVPDAQRWQLHDTYELAARARQQNAKLILAGDTGEAQCSALFGALAHEIPWTQALSDRAQTAQNNSAGLLLDRLARSADEKFQHGEELTDAEELASRLNGKRAEISRTRHREYERWQAMQRRIAEARERDQDGPDLSR</sequence>
<dbReference type="InterPro" id="IPR052933">
    <property type="entry name" value="DNA_Protect_Modify"/>
</dbReference>
<evidence type="ECO:0000259" key="1">
    <source>
        <dbReference type="PROSITE" id="PS51194"/>
    </source>
</evidence>